<keyword evidence="2" id="KW-1003">Cell membrane</keyword>
<feature type="transmembrane region" description="Helical" evidence="6">
    <location>
        <begin position="398"/>
        <end position="419"/>
    </location>
</feature>
<comment type="subcellular location">
    <subcellularLocation>
        <location evidence="1">Cell membrane</location>
        <topology evidence="1">Multi-pass membrane protein</topology>
    </subcellularLocation>
</comment>
<dbReference type="PANTHER" id="PTHR30619:SF1">
    <property type="entry name" value="RECOMBINATION PROTEIN 2"/>
    <property type="match status" value="1"/>
</dbReference>
<feature type="domain" description="ComEC/Rec2-related protein" evidence="7">
    <location>
        <begin position="276"/>
        <end position="538"/>
    </location>
</feature>
<feature type="transmembrane region" description="Helical" evidence="6">
    <location>
        <begin position="431"/>
        <end position="452"/>
    </location>
</feature>
<evidence type="ECO:0000259" key="8">
    <source>
        <dbReference type="Pfam" id="PF13567"/>
    </source>
</evidence>
<dbReference type="NCBIfam" id="TIGR00361">
    <property type="entry name" value="ComEC_Rec2"/>
    <property type="match status" value="1"/>
</dbReference>
<evidence type="ECO:0000256" key="2">
    <source>
        <dbReference type="ARBA" id="ARBA00022475"/>
    </source>
</evidence>
<evidence type="ECO:0000313" key="9">
    <source>
        <dbReference type="EMBL" id="WMS88047.1"/>
    </source>
</evidence>
<dbReference type="GO" id="GO:0030420">
    <property type="term" value="P:establishment of competence for transformation"/>
    <property type="evidence" value="ECO:0007669"/>
    <property type="project" value="InterPro"/>
</dbReference>
<keyword evidence="3 6" id="KW-0812">Transmembrane</keyword>
<reference evidence="9 10" key="1">
    <citation type="submission" date="2023-08" db="EMBL/GenBank/DDBJ databases">
        <title>Pleionea litopenaei sp. nov., isolated from stomach of juvenile Litopenaeus vannamei.</title>
        <authorList>
            <person name="Rho A.M."/>
            <person name="Hwang C.Y."/>
        </authorList>
    </citation>
    <scope>NUCLEOTIDE SEQUENCE [LARGE SCALE GENOMIC DNA]</scope>
    <source>
        <strain evidence="9 10">HL-JVS1</strain>
    </source>
</reference>
<name>A0AA51RUX2_9GAMM</name>
<dbReference type="Gene3D" id="3.60.15.10">
    <property type="entry name" value="Ribonuclease Z/Hydroxyacylglutathione hydrolase-like"/>
    <property type="match status" value="1"/>
</dbReference>
<keyword evidence="10" id="KW-1185">Reference proteome</keyword>
<dbReference type="InterPro" id="IPR036866">
    <property type="entry name" value="RibonucZ/Hydroxyglut_hydro"/>
</dbReference>
<feature type="transmembrane region" description="Helical" evidence="6">
    <location>
        <begin position="488"/>
        <end position="509"/>
    </location>
</feature>
<feature type="transmembrane region" description="Helical" evidence="6">
    <location>
        <begin position="521"/>
        <end position="538"/>
    </location>
</feature>
<dbReference type="Pfam" id="PF13567">
    <property type="entry name" value="DUF4131"/>
    <property type="match status" value="1"/>
</dbReference>
<evidence type="ECO:0000256" key="4">
    <source>
        <dbReference type="ARBA" id="ARBA00022989"/>
    </source>
</evidence>
<sequence>MRLTAVLMLLGATSLWWLTDIFWREALVAALTCGATAGLLALFKAIQPDFGAFKVQRLVKLLLSFSAFFLAIFWSSYWLEVNLEHRWPASQQKARLTLSGQVCSIPQDKPLGTSFLLCVDNAYLNDPCRYWHQGESDFHHWVEGTVFHETANKNHALYYFGSPDQGWLSPYRLNHNLRKLSLIWYKSDIEINAGDHLTLDVSIKTPYSQRNPFTFDYERFAVTQSIDAVGTIKNLQVREPISNEWSSLSYWRQKLSQHLLKTFNESSFKGWHLALGMGFRDHLSGEQKELLQRSGVMHLIAISGLHIGLIFFFLFTLTSRVWRLNARWCQCIPAHIIGLASGLAFAFLYAVITGLELPAIRALVALAIVVAQRLWLVFWTPAQSFSMTLIILLTIEPLGVLTEGFWLTITALAIIYWFIGLRRQVRRRDWFYLQLFLSIAMSLVSAIAFGHFSVSSVFSNVVAIPLVSYVLLPLELFILLSSGINTEFAMVLVEMSDLLINRLLSYLIWLDVNLPQVLFNQLQLVVLAYLIVAALVYARLRIVSTLCLFGSNLLLLVVASFWFNDDEYLRVYTLDVGQGLSVIINHKSGRDDFWLVYDLGFANADYSTTKSVVLPLLTRQGVRSIDWLQISHNDIDHSGDQQSLEKTLNISRRARGNMLSRSASGCRQQKVQLGNITITTFSMLSSGHLLPQNKRKIVPTPYPEDAVNNGVPPSGNNASCLLNIRYFGKSLLLTGDIEKEAELTLLQQTPDYLKADFIWVPHHGSLTSSTWSFVAHTDASLGIISAGYLNRFGHPNDTVVKRFQSLQVPMLNTAETGMITLTLQPDGHYQVSKFRETHHRLWNHRYSSRNLPKSVVN</sequence>
<keyword evidence="4 6" id="KW-1133">Transmembrane helix</keyword>
<evidence type="ECO:0000313" key="10">
    <source>
        <dbReference type="Proteomes" id="UP001239782"/>
    </source>
</evidence>
<protein>
    <submittedName>
        <fullName evidence="9">DNA internalization-related competence protein ComEC/Rec2</fullName>
    </submittedName>
</protein>
<feature type="domain" description="DUF4131" evidence="8">
    <location>
        <begin position="29"/>
        <end position="233"/>
    </location>
</feature>
<gene>
    <name evidence="9" type="ORF">Q9312_03810</name>
</gene>
<dbReference type="InterPro" id="IPR004477">
    <property type="entry name" value="ComEC_N"/>
</dbReference>
<evidence type="ECO:0000256" key="5">
    <source>
        <dbReference type="ARBA" id="ARBA00023136"/>
    </source>
</evidence>
<dbReference type="RefSeq" id="WP_309203237.1">
    <property type="nucleotide sequence ID" value="NZ_CP133548.1"/>
</dbReference>
<feature type="transmembrane region" description="Helical" evidence="6">
    <location>
        <begin position="545"/>
        <end position="563"/>
    </location>
</feature>
<feature type="transmembrane region" description="Helical" evidence="6">
    <location>
        <begin position="332"/>
        <end position="352"/>
    </location>
</feature>
<evidence type="ECO:0000256" key="6">
    <source>
        <dbReference type="SAM" id="Phobius"/>
    </source>
</evidence>
<feature type="transmembrane region" description="Helical" evidence="6">
    <location>
        <begin position="359"/>
        <end position="378"/>
    </location>
</feature>
<keyword evidence="5 6" id="KW-0472">Membrane</keyword>
<dbReference type="EMBL" id="CP133548">
    <property type="protein sequence ID" value="WMS88047.1"/>
    <property type="molecule type" value="Genomic_DNA"/>
</dbReference>
<dbReference type="InterPro" id="IPR025405">
    <property type="entry name" value="DUF4131"/>
</dbReference>
<proteinExistence type="predicted"/>
<dbReference type="NCBIfam" id="TIGR00360">
    <property type="entry name" value="ComEC_N-term"/>
    <property type="match status" value="1"/>
</dbReference>
<dbReference type="Proteomes" id="UP001239782">
    <property type="component" value="Chromosome"/>
</dbReference>
<dbReference type="InterPro" id="IPR004797">
    <property type="entry name" value="Competence_ComEC/Rec2"/>
</dbReference>
<evidence type="ECO:0000256" key="1">
    <source>
        <dbReference type="ARBA" id="ARBA00004651"/>
    </source>
</evidence>
<dbReference type="GO" id="GO:0005886">
    <property type="term" value="C:plasma membrane"/>
    <property type="evidence" value="ECO:0007669"/>
    <property type="project" value="UniProtKB-SubCell"/>
</dbReference>
<dbReference type="Pfam" id="PF03772">
    <property type="entry name" value="Competence"/>
    <property type="match status" value="1"/>
</dbReference>
<dbReference type="KEGG" id="plei:Q9312_03810"/>
<evidence type="ECO:0000259" key="7">
    <source>
        <dbReference type="Pfam" id="PF03772"/>
    </source>
</evidence>
<dbReference type="InterPro" id="IPR052159">
    <property type="entry name" value="Competence_DNA_uptake"/>
</dbReference>
<dbReference type="SUPFAM" id="SSF56281">
    <property type="entry name" value="Metallo-hydrolase/oxidoreductase"/>
    <property type="match status" value="1"/>
</dbReference>
<feature type="transmembrane region" description="Helical" evidence="6">
    <location>
        <begin position="58"/>
        <end position="79"/>
    </location>
</feature>
<feature type="transmembrane region" description="Helical" evidence="6">
    <location>
        <begin position="296"/>
        <end position="317"/>
    </location>
</feature>
<evidence type="ECO:0000256" key="3">
    <source>
        <dbReference type="ARBA" id="ARBA00022692"/>
    </source>
</evidence>
<dbReference type="PANTHER" id="PTHR30619">
    <property type="entry name" value="DNA INTERNALIZATION/COMPETENCE PROTEIN COMEC/REC2"/>
    <property type="match status" value="1"/>
</dbReference>
<feature type="transmembrane region" description="Helical" evidence="6">
    <location>
        <begin position="458"/>
        <end position="481"/>
    </location>
</feature>
<accession>A0AA51RUX2</accession>
<dbReference type="AlphaFoldDB" id="A0AA51RUX2"/>
<organism evidence="9 10">
    <name type="scientific">Pleionea litopenaei</name>
    <dbReference type="NCBI Taxonomy" id="3070815"/>
    <lineage>
        <taxon>Bacteria</taxon>
        <taxon>Pseudomonadati</taxon>
        <taxon>Pseudomonadota</taxon>
        <taxon>Gammaproteobacteria</taxon>
        <taxon>Oceanospirillales</taxon>
        <taxon>Pleioneaceae</taxon>
        <taxon>Pleionea</taxon>
    </lineage>
</organism>